<evidence type="ECO:0000313" key="2">
    <source>
        <dbReference type="Proteomes" id="UP000681290"/>
    </source>
</evidence>
<protein>
    <submittedName>
        <fullName evidence="1">Uncharacterized protein</fullName>
    </submittedName>
</protein>
<keyword evidence="2" id="KW-1185">Reference proteome</keyword>
<proteinExistence type="predicted"/>
<evidence type="ECO:0000313" key="1">
    <source>
        <dbReference type="EMBL" id="GIP59879.1"/>
    </source>
</evidence>
<sequence>MAQLPLPIYFTNIVDARKMADSIAYIDISTNRMIGQYFEGEEEQRSLTGFYMEETERQLRFIKSRKNKHVNKVPFRLPKEIKITVKKALIIPLINDAFNDESNFVRGHAHSALDDINMFCS</sequence>
<organism evidence="1 2">
    <name type="scientific">Paenibacillus woosongensis</name>
    <dbReference type="NCBI Taxonomy" id="307580"/>
    <lineage>
        <taxon>Bacteria</taxon>
        <taxon>Bacillati</taxon>
        <taxon>Bacillota</taxon>
        <taxon>Bacilli</taxon>
        <taxon>Bacillales</taxon>
        <taxon>Paenibacillaceae</taxon>
        <taxon>Paenibacillus</taxon>
    </lineage>
</organism>
<comment type="caution">
    <text evidence="1">The sequence shown here is derived from an EMBL/GenBank/DDBJ whole genome shotgun (WGS) entry which is preliminary data.</text>
</comment>
<accession>A0ABQ4MVB6</accession>
<dbReference type="Proteomes" id="UP000681290">
    <property type="component" value="Unassembled WGS sequence"/>
</dbReference>
<reference evidence="1 2" key="1">
    <citation type="submission" date="2021-03" db="EMBL/GenBank/DDBJ databases">
        <title>Antimicrobial resistance genes in bacteria isolated from Japanese honey, and their potential for conferring macrolide and lincosamide resistance in the American foulbrood pathogen Paenibacillus larvae.</title>
        <authorList>
            <person name="Okamoto M."/>
            <person name="Kumagai M."/>
            <person name="Kanamori H."/>
            <person name="Takamatsu D."/>
        </authorList>
    </citation>
    <scope>NUCLEOTIDE SEQUENCE [LARGE SCALE GENOMIC DNA]</scope>
    <source>
        <strain evidence="1 2">J15TS10</strain>
    </source>
</reference>
<dbReference type="RefSeq" id="WP_213593086.1">
    <property type="nucleotide sequence ID" value="NZ_BOSM01000006.1"/>
</dbReference>
<gene>
    <name evidence="1" type="ORF">J15TS10_36930</name>
</gene>
<name>A0ABQ4MVB6_9BACL</name>
<dbReference type="EMBL" id="BOSM01000006">
    <property type="protein sequence ID" value="GIP59879.1"/>
    <property type="molecule type" value="Genomic_DNA"/>
</dbReference>